<name>A0ABV4U301_9BACT</name>
<dbReference type="RefSeq" id="WP_425344886.1">
    <property type="nucleotide sequence ID" value="NZ_JBGUBD010000003.1"/>
</dbReference>
<evidence type="ECO:0000259" key="1">
    <source>
        <dbReference type="Pfam" id="PF01882"/>
    </source>
</evidence>
<organism evidence="2 3">
    <name type="scientific">Natronomicrosphaera hydrolytica</name>
    <dbReference type="NCBI Taxonomy" id="3242702"/>
    <lineage>
        <taxon>Bacteria</taxon>
        <taxon>Pseudomonadati</taxon>
        <taxon>Planctomycetota</taxon>
        <taxon>Phycisphaerae</taxon>
        <taxon>Phycisphaerales</taxon>
        <taxon>Phycisphaeraceae</taxon>
        <taxon>Natronomicrosphaera</taxon>
    </lineage>
</organism>
<protein>
    <submittedName>
        <fullName evidence="2">DUF58 domain-containing protein</fullName>
    </submittedName>
</protein>
<dbReference type="SUPFAM" id="SSF53300">
    <property type="entry name" value="vWA-like"/>
    <property type="match status" value="1"/>
</dbReference>
<evidence type="ECO:0000313" key="3">
    <source>
        <dbReference type="Proteomes" id="UP001575105"/>
    </source>
</evidence>
<dbReference type="Gene3D" id="3.40.50.410">
    <property type="entry name" value="von Willebrand factor, type A domain"/>
    <property type="match status" value="1"/>
</dbReference>
<sequence>MSETHTRRDDTLLTPEFMHQLDRLDVMSRKILTGKLQGERRSKKKGQSVEFADYRNYVVGDDLRFIDWNLYARLDKLFLRLFMEEEDLAVSVAIDITGSMDYGEPNKLMYAKRLAAALGYIGLVNYNRVSLFSFTDTVVDQLPGLRGRRPVPRMLDFLQQQQIAKPQTTPGSAGNLETVCKRLALLQRQPGIVILVSDFFDKGELGDALRYLASDRYDTYALQLLSPQELDPVKGQVVGDLRLKDVEDGDIAEVSITPALVKRYKANLQAYCQHVRDQCLRRGIAYLMSDTSVPFETVVLKYLRQRGLVG</sequence>
<dbReference type="PANTHER" id="PTHR33608:SF7">
    <property type="entry name" value="DUF58 DOMAIN-CONTAINING PROTEIN"/>
    <property type="match status" value="1"/>
</dbReference>
<keyword evidence="3" id="KW-1185">Reference proteome</keyword>
<evidence type="ECO:0000313" key="2">
    <source>
        <dbReference type="EMBL" id="MFA9477962.1"/>
    </source>
</evidence>
<dbReference type="InterPro" id="IPR002881">
    <property type="entry name" value="DUF58"/>
</dbReference>
<dbReference type="InterPro" id="IPR036465">
    <property type="entry name" value="vWFA_dom_sf"/>
</dbReference>
<proteinExistence type="predicted"/>
<feature type="domain" description="DUF58" evidence="1">
    <location>
        <begin position="53"/>
        <end position="267"/>
    </location>
</feature>
<dbReference type="Proteomes" id="UP001575105">
    <property type="component" value="Unassembled WGS sequence"/>
</dbReference>
<comment type="caution">
    <text evidence="2">The sequence shown here is derived from an EMBL/GenBank/DDBJ whole genome shotgun (WGS) entry which is preliminary data.</text>
</comment>
<dbReference type="Pfam" id="PF01882">
    <property type="entry name" value="DUF58"/>
    <property type="match status" value="1"/>
</dbReference>
<reference evidence="2 3" key="1">
    <citation type="submission" date="2024-08" db="EMBL/GenBank/DDBJ databases">
        <title>Whole-genome sequencing of halo(alkali)philic microorganisms from hypersaline lakes.</title>
        <authorList>
            <person name="Sorokin D.Y."/>
            <person name="Merkel A.Y."/>
            <person name="Messina E."/>
            <person name="Yakimov M."/>
        </authorList>
    </citation>
    <scope>NUCLEOTIDE SEQUENCE [LARGE SCALE GENOMIC DNA]</scope>
    <source>
        <strain evidence="2 3">AB-hyl4</strain>
    </source>
</reference>
<accession>A0ABV4U301</accession>
<dbReference type="EMBL" id="JBGUBD010000003">
    <property type="protein sequence ID" value="MFA9477962.1"/>
    <property type="molecule type" value="Genomic_DNA"/>
</dbReference>
<dbReference type="PANTHER" id="PTHR33608">
    <property type="entry name" value="BLL2464 PROTEIN"/>
    <property type="match status" value="1"/>
</dbReference>
<gene>
    <name evidence="2" type="ORF">ACERK3_06580</name>
</gene>